<dbReference type="EMBL" id="JH717935">
    <property type="protein sequence ID" value="EWZ28107.1"/>
    <property type="molecule type" value="Genomic_DNA"/>
</dbReference>
<gene>
    <name evidence="1" type="ORF">FOZG_18174</name>
</gene>
<proteinExistence type="predicted"/>
<dbReference type="VEuPathDB" id="FungiDB:FOZG_18174"/>
<name>W9J7U0_FUSOX</name>
<reference evidence="1" key="1">
    <citation type="submission" date="2011-06" db="EMBL/GenBank/DDBJ databases">
        <title>The Genome Sequence of Fusarium oxysporum Fo47.</title>
        <authorList>
            <consortium name="The Broad Institute Genome Sequencing Platform"/>
            <person name="Ma L.-J."/>
            <person name="Gale L.R."/>
            <person name="Schwartz D.C."/>
            <person name="Zhou S."/>
            <person name="Corby-Kistler H."/>
            <person name="Young S.K."/>
            <person name="Zeng Q."/>
            <person name="Gargeya S."/>
            <person name="Fitzgerald M."/>
            <person name="Haas B."/>
            <person name="Abouelleil A."/>
            <person name="Alvarado L."/>
            <person name="Arachchi H.M."/>
            <person name="Berlin A."/>
            <person name="Brown A."/>
            <person name="Chapman S.B."/>
            <person name="Chen Z."/>
            <person name="Dunbar C."/>
            <person name="Freedman E."/>
            <person name="Gearin G."/>
            <person name="Gellesch M."/>
            <person name="Goldberg J."/>
            <person name="Griggs A."/>
            <person name="Gujja S."/>
            <person name="Heiman D."/>
            <person name="Howarth C."/>
            <person name="Larson L."/>
            <person name="Lui A."/>
            <person name="MacDonald P.J.P."/>
            <person name="Mehta T."/>
            <person name="Montmayeur A."/>
            <person name="Murphy C."/>
            <person name="Neiman D."/>
            <person name="Pearson M."/>
            <person name="Priest M."/>
            <person name="Roberts A."/>
            <person name="Saif S."/>
            <person name="Shea T."/>
            <person name="Shenoy N."/>
            <person name="Sisk P."/>
            <person name="Stolte C."/>
            <person name="Sykes S."/>
            <person name="Wortman J."/>
            <person name="Nusbaum C."/>
            <person name="Birren B."/>
        </authorList>
    </citation>
    <scope>NUCLEOTIDE SEQUENCE [LARGE SCALE GENOMIC DNA]</scope>
    <source>
        <strain evidence="1">Fo47</strain>
    </source>
</reference>
<dbReference type="Proteomes" id="UP000030766">
    <property type="component" value="Unassembled WGS sequence"/>
</dbReference>
<evidence type="ECO:0000313" key="1">
    <source>
        <dbReference type="EMBL" id="EWZ28107.1"/>
    </source>
</evidence>
<protein>
    <submittedName>
        <fullName evidence="1">Uncharacterized protein</fullName>
    </submittedName>
</protein>
<sequence>MDNHLLEAQGTLSPNHEGGVIIVQTRGKVATSRIFGYPVIHPARGTPRPPNQHDTNTAAILTDLLHQDMALASIESIELQHPANTAAAALPSAPLIEDVVEATLDFVHIGPNATAAPAAEA</sequence>
<accession>W9J7U0</accession>
<reference evidence="1" key="2">
    <citation type="submission" date="2012-06" db="EMBL/GenBank/DDBJ databases">
        <title>Annotation of the Genome Sequence of Fusarium oxysporum Fo47.</title>
        <authorList>
            <consortium name="The Broad Institute Genomics Platform"/>
            <person name="Ma L.-J."/>
            <person name="Corby-Kistler H."/>
            <person name="Broz K."/>
            <person name="Gale L.R."/>
            <person name="Jonkers W."/>
            <person name="O'Donnell K."/>
            <person name="Ploetz R."/>
            <person name="Steinberg C."/>
            <person name="Schwartz D.C."/>
            <person name="VanEtten H."/>
            <person name="Zhou S."/>
            <person name="Young S.K."/>
            <person name="Zeng Q."/>
            <person name="Gargeya S."/>
            <person name="Fitzgerald M."/>
            <person name="Abouelleil A."/>
            <person name="Alvarado L."/>
            <person name="Chapman S.B."/>
            <person name="Gainer-Dewar J."/>
            <person name="Goldberg J."/>
            <person name="Griggs A."/>
            <person name="Gujja S."/>
            <person name="Hansen M."/>
            <person name="Howarth C."/>
            <person name="Imamovic A."/>
            <person name="Ireland A."/>
            <person name="Larimer J."/>
            <person name="McCowan C."/>
            <person name="Murphy C."/>
            <person name="Pearson M."/>
            <person name="Poon T.W."/>
            <person name="Priest M."/>
            <person name="Roberts A."/>
            <person name="Saif S."/>
            <person name="Shea T."/>
            <person name="Sykes S."/>
            <person name="Wortman J."/>
            <person name="Nusbaum C."/>
            <person name="Birren B."/>
        </authorList>
    </citation>
    <scope>NUCLEOTIDE SEQUENCE</scope>
    <source>
        <strain evidence="1">Fo47</strain>
    </source>
</reference>
<organism evidence="1">
    <name type="scientific">Fusarium oxysporum Fo47</name>
    <dbReference type="NCBI Taxonomy" id="660027"/>
    <lineage>
        <taxon>Eukaryota</taxon>
        <taxon>Fungi</taxon>
        <taxon>Dikarya</taxon>
        <taxon>Ascomycota</taxon>
        <taxon>Pezizomycotina</taxon>
        <taxon>Sordariomycetes</taxon>
        <taxon>Hypocreomycetidae</taxon>
        <taxon>Hypocreales</taxon>
        <taxon>Nectriaceae</taxon>
        <taxon>Fusarium</taxon>
        <taxon>Fusarium oxysporum species complex</taxon>
    </lineage>
</organism>
<dbReference type="HOGENOM" id="CLU_2038201_0_0_1"/>
<dbReference type="AlphaFoldDB" id="W9J7U0"/>